<gene>
    <name evidence="1" type="ORF">B296_00036971</name>
</gene>
<organism evidence="1 2">
    <name type="scientific">Ensete ventricosum</name>
    <name type="common">Abyssinian banana</name>
    <name type="synonym">Musa ensete</name>
    <dbReference type="NCBI Taxonomy" id="4639"/>
    <lineage>
        <taxon>Eukaryota</taxon>
        <taxon>Viridiplantae</taxon>
        <taxon>Streptophyta</taxon>
        <taxon>Embryophyta</taxon>
        <taxon>Tracheophyta</taxon>
        <taxon>Spermatophyta</taxon>
        <taxon>Magnoliopsida</taxon>
        <taxon>Liliopsida</taxon>
        <taxon>Zingiberales</taxon>
        <taxon>Musaceae</taxon>
        <taxon>Ensete</taxon>
    </lineage>
</organism>
<evidence type="ECO:0000313" key="2">
    <source>
        <dbReference type="Proteomes" id="UP000287651"/>
    </source>
</evidence>
<comment type="caution">
    <text evidence="1">The sequence shown here is derived from an EMBL/GenBank/DDBJ whole genome shotgun (WGS) entry which is preliminary data.</text>
</comment>
<proteinExistence type="predicted"/>
<protein>
    <submittedName>
        <fullName evidence="1">Uncharacterized protein</fullName>
    </submittedName>
</protein>
<sequence>MRTPRTVVVTLRRLGDHLSPALRRSPPFRPFPSAADGSILAPLVSYASCLPHASSSREEDRSQEVEPGRLDLLVFRSSSSARPPRIDSPLHDCYQLKKRVFWLKGLHVKTEAESEELTIGFMSVFTADVKPRTNTTAKYRCMEATKYWIMDEHRGSLG</sequence>
<accession>A0A426YL67</accession>
<dbReference type="Proteomes" id="UP000287651">
    <property type="component" value="Unassembled WGS sequence"/>
</dbReference>
<reference evidence="1 2" key="1">
    <citation type="journal article" date="2014" name="Agronomy (Basel)">
        <title>A Draft Genome Sequence for Ensete ventricosum, the Drought-Tolerant Tree Against Hunger.</title>
        <authorList>
            <person name="Harrison J."/>
            <person name="Moore K.A."/>
            <person name="Paszkiewicz K."/>
            <person name="Jones T."/>
            <person name="Grant M."/>
            <person name="Ambacheew D."/>
            <person name="Muzemil S."/>
            <person name="Studholme D.J."/>
        </authorList>
    </citation>
    <scope>NUCLEOTIDE SEQUENCE [LARGE SCALE GENOMIC DNA]</scope>
</reference>
<name>A0A426YL67_ENSVE</name>
<evidence type="ECO:0000313" key="1">
    <source>
        <dbReference type="EMBL" id="RRT52416.1"/>
    </source>
</evidence>
<dbReference type="EMBL" id="AMZH03011681">
    <property type="protein sequence ID" value="RRT52416.1"/>
    <property type="molecule type" value="Genomic_DNA"/>
</dbReference>
<dbReference type="AlphaFoldDB" id="A0A426YL67"/>